<organism evidence="3 4">
    <name type="scientific">Blastococcus goldschmidtiae</name>
    <dbReference type="NCBI Taxonomy" id="3075546"/>
    <lineage>
        <taxon>Bacteria</taxon>
        <taxon>Bacillati</taxon>
        <taxon>Actinomycetota</taxon>
        <taxon>Actinomycetes</taxon>
        <taxon>Geodermatophilales</taxon>
        <taxon>Geodermatophilaceae</taxon>
        <taxon>Blastococcus</taxon>
    </lineage>
</organism>
<dbReference type="SUPFAM" id="SSF56059">
    <property type="entry name" value="Glutathione synthetase ATP-binding domain-like"/>
    <property type="match status" value="1"/>
</dbReference>
<comment type="caution">
    <text evidence="3">The sequence shown here is derived from an EMBL/GenBank/DDBJ whole genome shotgun (WGS) entry which is preliminary data.</text>
</comment>
<protein>
    <submittedName>
        <fullName evidence="3">ATP-grasp domain-containing protein</fullName>
    </submittedName>
</protein>
<dbReference type="PROSITE" id="PS50975">
    <property type="entry name" value="ATP_GRASP"/>
    <property type="match status" value="1"/>
</dbReference>
<accession>A0ABU2KB16</accession>
<feature type="domain" description="ATP-grasp" evidence="2">
    <location>
        <begin position="97"/>
        <end position="271"/>
    </location>
</feature>
<dbReference type="InterPro" id="IPR011761">
    <property type="entry name" value="ATP-grasp"/>
</dbReference>
<name>A0ABU2KB16_9ACTN</name>
<evidence type="ECO:0000313" key="4">
    <source>
        <dbReference type="Proteomes" id="UP001183222"/>
    </source>
</evidence>
<dbReference type="Gene3D" id="3.30.470.20">
    <property type="entry name" value="ATP-grasp fold, B domain"/>
    <property type="match status" value="1"/>
</dbReference>
<keyword evidence="1" id="KW-0547">Nucleotide-binding</keyword>
<sequence>MDHANGSSRSAVAAVRALAVAGYRPFVTVSGRPSAAAASRSCAGVLRTPQVNSPDFRTAVEDHVATHPGTGLLAASDAVLCALDLPGSSLADKAALPKLAEAAGLSTPPTYEFADAATVLDAAGQLEYPIVVKAAVKSGSGEEASRVDSAADLPKAMARLLGSVVVQPFARGAMRSVSGVIADGELLAVAHQRYVRIWPADCGTASAAVTTEPDRELERRLPYLLAGHAGVFQVQFVGDQVIDVNPRVYGSLPLAVAAGANLPAIACRAAAGDRPTEVVRARPGVRYRWLAGDVQRLAHDVRRGSTTLGAASRALRPHPGTAPSVESWRDPGPALVRVAEIVRRRLR</sequence>
<evidence type="ECO:0000313" key="3">
    <source>
        <dbReference type="EMBL" id="MDT0277385.1"/>
    </source>
</evidence>
<reference evidence="4" key="1">
    <citation type="submission" date="2023-07" db="EMBL/GenBank/DDBJ databases">
        <title>30 novel species of actinomycetes from the DSMZ collection.</title>
        <authorList>
            <person name="Nouioui I."/>
        </authorList>
    </citation>
    <scope>NUCLEOTIDE SEQUENCE [LARGE SCALE GENOMIC DNA]</scope>
    <source>
        <strain evidence="4">DSM 46792</strain>
    </source>
</reference>
<proteinExistence type="predicted"/>
<dbReference type="Gene3D" id="3.30.1490.20">
    <property type="entry name" value="ATP-grasp fold, A domain"/>
    <property type="match status" value="1"/>
</dbReference>
<keyword evidence="1" id="KW-0067">ATP-binding</keyword>
<dbReference type="EMBL" id="JAVREI010000012">
    <property type="protein sequence ID" value="MDT0277385.1"/>
    <property type="molecule type" value="Genomic_DNA"/>
</dbReference>
<dbReference type="Proteomes" id="UP001183222">
    <property type="component" value="Unassembled WGS sequence"/>
</dbReference>
<gene>
    <name evidence="3" type="ORF">RM425_15890</name>
</gene>
<evidence type="ECO:0000259" key="2">
    <source>
        <dbReference type="PROSITE" id="PS50975"/>
    </source>
</evidence>
<dbReference type="Pfam" id="PF15632">
    <property type="entry name" value="ATPgrasp_Ter"/>
    <property type="match status" value="1"/>
</dbReference>
<dbReference type="InterPro" id="IPR013815">
    <property type="entry name" value="ATP_grasp_subdomain_1"/>
</dbReference>
<dbReference type="RefSeq" id="WP_311346191.1">
    <property type="nucleotide sequence ID" value="NZ_JAVREI010000012.1"/>
</dbReference>
<evidence type="ECO:0000256" key="1">
    <source>
        <dbReference type="PROSITE-ProRule" id="PRU00409"/>
    </source>
</evidence>
<keyword evidence="4" id="KW-1185">Reference proteome</keyword>